<dbReference type="HOGENOM" id="CLU_141656_2_1_0"/>
<dbReference type="AlphaFoldDB" id="D5EJ91"/>
<dbReference type="STRING" id="583355.Caka_1471"/>
<dbReference type="InterPro" id="IPR032720">
    <property type="entry name" value="Cys_rich_CWC"/>
</dbReference>
<evidence type="ECO:0000313" key="2">
    <source>
        <dbReference type="Proteomes" id="UP000000925"/>
    </source>
</evidence>
<evidence type="ECO:0000313" key="1">
    <source>
        <dbReference type="EMBL" id="ADE54490.1"/>
    </source>
</evidence>
<dbReference type="EMBL" id="CP001998">
    <property type="protein sequence ID" value="ADE54490.1"/>
    <property type="molecule type" value="Genomic_DNA"/>
</dbReference>
<dbReference type="Pfam" id="PF14375">
    <property type="entry name" value="Cys_rich_CWC"/>
    <property type="match status" value="1"/>
</dbReference>
<reference evidence="1 2" key="1">
    <citation type="journal article" date="2010" name="Stand. Genomic Sci.">
        <title>Complete genome sequence of Coraliomargarita akajimensis type strain (04OKA010-24).</title>
        <authorList>
            <person name="Mavromatis K."/>
            <person name="Abt B."/>
            <person name="Brambilla E."/>
            <person name="Lapidus A."/>
            <person name="Copeland A."/>
            <person name="Deshpande S."/>
            <person name="Nolan M."/>
            <person name="Lucas S."/>
            <person name="Tice H."/>
            <person name="Cheng J.F."/>
            <person name="Han C."/>
            <person name="Detter J.C."/>
            <person name="Woyke T."/>
            <person name="Goodwin L."/>
            <person name="Pitluck S."/>
            <person name="Held B."/>
            <person name="Brettin T."/>
            <person name="Tapia R."/>
            <person name="Ivanova N."/>
            <person name="Mikhailova N."/>
            <person name="Pati A."/>
            <person name="Liolios K."/>
            <person name="Chen A."/>
            <person name="Palaniappan K."/>
            <person name="Land M."/>
            <person name="Hauser L."/>
            <person name="Chang Y.J."/>
            <person name="Jeffries C.D."/>
            <person name="Rohde M."/>
            <person name="Goker M."/>
            <person name="Bristow J."/>
            <person name="Eisen J.A."/>
            <person name="Markowitz V."/>
            <person name="Hugenholtz P."/>
            <person name="Klenk H.P."/>
            <person name="Kyrpides N.C."/>
        </authorList>
    </citation>
    <scope>NUCLEOTIDE SEQUENCE [LARGE SCALE GENOMIC DNA]</scope>
    <source>
        <strain evidence="2">DSM 45221 / IAM 15411 / JCM 23193 / KCTC 12865</strain>
    </source>
</reference>
<accession>D5EJ91</accession>
<dbReference type="RefSeq" id="WP_013043212.1">
    <property type="nucleotide sequence ID" value="NC_014008.1"/>
</dbReference>
<dbReference type="KEGG" id="caa:Caka_1471"/>
<gene>
    <name evidence="1" type="ordered locus">Caka_1471</name>
</gene>
<keyword evidence="2" id="KW-1185">Reference proteome</keyword>
<evidence type="ECO:0008006" key="3">
    <source>
        <dbReference type="Google" id="ProtNLM"/>
    </source>
</evidence>
<organism evidence="1 2">
    <name type="scientific">Coraliomargarita akajimensis (strain DSM 45221 / IAM 15411 / JCM 23193 / KCTC 12865 / 04OKA010-24)</name>
    <dbReference type="NCBI Taxonomy" id="583355"/>
    <lineage>
        <taxon>Bacteria</taxon>
        <taxon>Pseudomonadati</taxon>
        <taxon>Verrucomicrobiota</taxon>
        <taxon>Opitutia</taxon>
        <taxon>Puniceicoccales</taxon>
        <taxon>Coraliomargaritaceae</taxon>
        <taxon>Coraliomargarita</taxon>
    </lineage>
</organism>
<sequence>MDAELKRCPFCEQANECGAEESGRCWCCSTPIPAGLLELLADSEQGKRCVCRQCVQAFQADSAAFERAFAAK</sequence>
<dbReference type="Proteomes" id="UP000000925">
    <property type="component" value="Chromosome"/>
</dbReference>
<protein>
    <recommendedName>
        <fullName evidence="3">Cysteine-rich CWC</fullName>
    </recommendedName>
</protein>
<proteinExistence type="predicted"/>
<dbReference type="OrthoDB" id="5625686at2"/>
<name>D5EJ91_CORAD</name>